<proteinExistence type="predicted"/>
<gene>
    <name evidence="1" type="ORF">ERS852573_02915</name>
</gene>
<dbReference type="CDD" id="cd01427">
    <property type="entry name" value="HAD_like"/>
    <property type="match status" value="1"/>
</dbReference>
<reference evidence="1 2" key="1">
    <citation type="submission" date="2015-09" db="EMBL/GenBank/DDBJ databases">
        <authorList>
            <consortium name="Pathogen Informatics"/>
        </authorList>
    </citation>
    <scope>NUCLEOTIDE SEQUENCE [LARGE SCALE GENOMIC DNA]</scope>
    <source>
        <strain evidence="1 2">2789STDY5834961</strain>
    </source>
</reference>
<dbReference type="OrthoDB" id="1957355at2"/>
<name>A0A173VEL5_9FIRM</name>
<dbReference type="InterPro" id="IPR036412">
    <property type="entry name" value="HAD-like_sf"/>
</dbReference>
<organism evidence="1 2">
    <name type="scientific">Dorea longicatena</name>
    <dbReference type="NCBI Taxonomy" id="88431"/>
    <lineage>
        <taxon>Bacteria</taxon>
        <taxon>Bacillati</taxon>
        <taxon>Bacillota</taxon>
        <taxon>Clostridia</taxon>
        <taxon>Lachnospirales</taxon>
        <taxon>Lachnospiraceae</taxon>
        <taxon>Dorea</taxon>
    </lineage>
</organism>
<dbReference type="RefSeq" id="WP_055215321.1">
    <property type="nucleotide sequence ID" value="NZ_CYXO01000026.1"/>
</dbReference>
<evidence type="ECO:0008006" key="3">
    <source>
        <dbReference type="Google" id="ProtNLM"/>
    </source>
</evidence>
<dbReference type="SUPFAM" id="SSF56784">
    <property type="entry name" value="HAD-like"/>
    <property type="match status" value="1"/>
</dbReference>
<dbReference type="Gene3D" id="3.40.50.1000">
    <property type="entry name" value="HAD superfamily/HAD-like"/>
    <property type="match status" value="1"/>
</dbReference>
<sequence>MLKKYKAIFFDWDGTAVMSRRAPVDQAVAAMRPLLQKGIKLIIVSGTTIENIAGGKIESYFAEEELKNLYLGLGRGAYNYSFKDGIPYIFKNMVPDKGEILKIHQVCFEIHQTLKEKYDFDTDIVFSRPNYCKIDLMVENQRGDNLFMQEDELGCLRETLKEHGMEDGLSGLIHLAKQTGKKYGIDVAPTCDAKYLEVGVTSKSDNVNVILEKICTENNIKPEECTYWGDEYVGIEKDIFGSDSFMKTEKSQNGDFYDVSEVTGERPSGVQKIGGGVDRFLCFLHEQE</sequence>
<dbReference type="InterPro" id="IPR023214">
    <property type="entry name" value="HAD_sf"/>
</dbReference>
<dbReference type="EMBL" id="CYXO01000026">
    <property type="protein sequence ID" value="CUN25571.1"/>
    <property type="molecule type" value="Genomic_DNA"/>
</dbReference>
<protein>
    <recommendedName>
        <fullName evidence="3">HAD family hydrolase</fullName>
    </recommendedName>
</protein>
<accession>A0A173VEL5</accession>
<evidence type="ECO:0000313" key="2">
    <source>
        <dbReference type="Proteomes" id="UP000095597"/>
    </source>
</evidence>
<dbReference type="AlphaFoldDB" id="A0A173VEL5"/>
<evidence type="ECO:0000313" key="1">
    <source>
        <dbReference type="EMBL" id="CUN25571.1"/>
    </source>
</evidence>
<dbReference type="Proteomes" id="UP000095597">
    <property type="component" value="Unassembled WGS sequence"/>
</dbReference>